<feature type="compositionally biased region" description="Basic residues" evidence="15">
    <location>
        <begin position="1"/>
        <end position="14"/>
    </location>
</feature>
<feature type="transmembrane region" description="Helical" evidence="14">
    <location>
        <begin position="212"/>
        <end position="230"/>
    </location>
</feature>
<keyword evidence="9 14" id="KW-0256">Endoplasmic reticulum</keyword>
<dbReference type="PROSITE" id="PS50919">
    <property type="entry name" value="MIR"/>
    <property type="match status" value="1"/>
</dbReference>
<name>A0AAD5Y2L5_9FUNG</name>
<evidence type="ECO:0000256" key="4">
    <source>
        <dbReference type="ARBA" id="ARBA00012839"/>
    </source>
</evidence>
<feature type="transmembrane region" description="Helical" evidence="14">
    <location>
        <begin position="72"/>
        <end position="92"/>
    </location>
</feature>
<evidence type="ECO:0000256" key="9">
    <source>
        <dbReference type="ARBA" id="ARBA00022824"/>
    </source>
</evidence>
<evidence type="ECO:0000256" key="13">
    <source>
        <dbReference type="ARBA" id="ARBA00045102"/>
    </source>
</evidence>
<evidence type="ECO:0000256" key="2">
    <source>
        <dbReference type="ARBA" id="ARBA00004922"/>
    </source>
</evidence>
<comment type="subcellular location">
    <subcellularLocation>
        <location evidence="1 14">Endoplasmic reticulum membrane</location>
        <topology evidence="1 14">Multi-pass membrane protein</topology>
    </subcellularLocation>
</comment>
<feature type="transmembrane region" description="Helical" evidence="14">
    <location>
        <begin position="158"/>
        <end position="179"/>
    </location>
</feature>
<keyword evidence="8" id="KW-0677">Repeat</keyword>
<feature type="transmembrane region" description="Helical" evidence="14">
    <location>
        <begin position="185"/>
        <end position="205"/>
    </location>
</feature>
<reference evidence="17" key="1">
    <citation type="submission" date="2020-05" db="EMBL/GenBank/DDBJ databases">
        <title>Phylogenomic resolution of chytrid fungi.</title>
        <authorList>
            <person name="Stajich J.E."/>
            <person name="Amses K."/>
            <person name="Simmons R."/>
            <person name="Seto K."/>
            <person name="Myers J."/>
            <person name="Bonds A."/>
            <person name="Quandt C.A."/>
            <person name="Barry K."/>
            <person name="Liu P."/>
            <person name="Grigoriev I."/>
            <person name="Longcore J.E."/>
            <person name="James T.Y."/>
        </authorList>
    </citation>
    <scope>NUCLEOTIDE SEQUENCE</scope>
    <source>
        <strain evidence="17">PLAUS21</strain>
    </source>
</reference>
<dbReference type="GO" id="GO:0005789">
    <property type="term" value="C:endoplasmic reticulum membrane"/>
    <property type="evidence" value="ECO:0007669"/>
    <property type="project" value="UniProtKB-SubCell"/>
</dbReference>
<feature type="transmembrane region" description="Helical" evidence="14">
    <location>
        <begin position="658"/>
        <end position="675"/>
    </location>
</feature>
<evidence type="ECO:0000256" key="1">
    <source>
        <dbReference type="ARBA" id="ARBA00004477"/>
    </source>
</evidence>
<comment type="function">
    <text evidence="14">Transfers mannose from Dol-P-mannose to Ser or Thr residues on proteins.</text>
</comment>
<keyword evidence="7 14" id="KW-0812">Transmembrane</keyword>
<evidence type="ECO:0000256" key="10">
    <source>
        <dbReference type="ARBA" id="ARBA00022989"/>
    </source>
</evidence>
<evidence type="ECO:0000256" key="15">
    <source>
        <dbReference type="SAM" id="MobiDB-lite"/>
    </source>
</evidence>
<dbReference type="EMBL" id="JADGKB010000179">
    <property type="protein sequence ID" value="KAJ3251529.1"/>
    <property type="molecule type" value="Genomic_DNA"/>
</dbReference>
<dbReference type="InterPro" id="IPR027005">
    <property type="entry name" value="PMT-like"/>
</dbReference>
<comment type="pathway">
    <text evidence="2 14">Protein modification; protein glycosylation.</text>
</comment>
<feature type="transmembrane region" description="Helical" evidence="14">
    <location>
        <begin position="616"/>
        <end position="638"/>
    </location>
</feature>
<feature type="transmembrane region" description="Helical" evidence="14">
    <location>
        <begin position="687"/>
        <end position="707"/>
    </location>
</feature>
<comment type="caution">
    <text evidence="17">The sequence shown here is derived from an EMBL/GenBank/DDBJ whole genome shotgun (WGS) entry which is preliminary data.</text>
</comment>
<feature type="domain" description="MIR" evidence="16">
    <location>
        <begin position="419"/>
        <end position="477"/>
    </location>
</feature>
<sequence>MSSVKHRKKDKNHSKRDSSVASREQSPVKEDSPTPRLLTPPPKLSTQDQSKEKIAPEKEVPKAIEPTKSNEFAYKIAFYIVTLLAIITRSWMIHHPGEVVFDEVHFGKFASYYLRGEYYFDVHPPLGKLLIALIGKLVGYNGHFLFENIGDNYSENNVPYIALRLWCAICGAAVVPVAFLIMKELGVSVAGCVLGSVMLVFDTALTTQSRLILLDSMLMLFCITAIYFWVKFQTVRHKPFTLQWWFWLSMTGFGLALVLGVKLVGLFTVATVGVATLFDLWEILDIKRNQDVKIFFKHFAARALCLIVLPLVLYLVPFYIHFALLTTSGPGDAFMSLEFQETLAGNVKTAGATGTNHFLHSHEHVYPLRYDNGRVSSNGQQVNAYAHFDNNSYWQILPVDPEYFPEAVELTDEEKNRDIRYLRHESYVRLRHLTTDTYLTTHDVASPLTTTNMEITTLSYDKAAARYNDTVWKIYISEGKDKKKKIKSKKSTIIIQSAQYNVALFTSKDKLPDWGFKMQEVNGNKKLTQKANHWTIQDVQHEKIVPEKEKPKTKHTMPFLKKFFELQGLMIHHNNALTSSHPYSSSPITWPFVIRGISFWEKKEGVKQIYLIGNPIAWWLSIIGPLFYFAMWLVDRILLRRGIDDFGPAVRQWWDKSIGFMCIAWLLHWIPFFLMGRQLFLHHYMPAYIFSTIAFATLFDFLGRTFMKPLSYIPKTTPMLKWHGGQGGTKYMITVMVVILIIMGSFYYFMPFCYGTGFPDVPTLRTRKWFSTWDFQYA</sequence>
<organism evidence="17 18">
    <name type="scientific">Boothiomyces macroporosus</name>
    <dbReference type="NCBI Taxonomy" id="261099"/>
    <lineage>
        <taxon>Eukaryota</taxon>
        <taxon>Fungi</taxon>
        <taxon>Fungi incertae sedis</taxon>
        <taxon>Chytridiomycota</taxon>
        <taxon>Chytridiomycota incertae sedis</taxon>
        <taxon>Chytridiomycetes</taxon>
        <taxon>Rhizophydiales</taxon>
        <taxon>Terramycetaceae</taxon>
        <taxon>Boothiomyces</taxon>
    </lineage>
</organism>
<evidence type="ECO:0000313" key="18">
    <source>
        <dbReference type="Proteomes" id="UP001210925"/>
    </source>
</evidence>
<dbReference type="InterPro" id="IPR032421">
    <property type="entry name" value="PMT_4TMC"/>
</dbReference>
<dbReference type="InterPro" id="IPR036300">
    <property type="entry name" value="MIR_dom_sf"/>
</dbReference>
<accession>A0AAD5Y2L5</accession>
<evidence type="ECO:0000256" key="5">
    <source>
        <dbReference type="ARBA" id="ARBA00022676"/>
    </source>
</evidence>
<evidence type="ECO:0000259" key="16">
    <source>
        <dbReference type="PROSITE" id="PS50919"/>
    </source>
</evidence>
<evidence type="ECO:0000256" key="11">
    <source>
        <dbReference type="ARBA" id="ARBA00023136"/>
    </source>
</evidence>
<dbReference type="Proteomes" id="UP001210925">
    <property type="component" value="Unassembled WGS sequence"/>
</dbReference>
<keyword evidence="11 14" id="KW-0472">Membrane</keyword>
<comment type="similarity">
    <text evidence="3 14">Belongs to the glycosyltransferase 39 family.</text>
</comment>
<feature type="region of interest" description="Disordered" evidence="15">
    <location>
        <begin position="1"/>
        <end position="61"/>
    </location>
</feature>
<dbReference type="EC" id="2.4.1.109" evidence="4 14"/>
<proteinExistence type="inferred from homology"/>
<evidence type="ECO:0000256" key="7">
    <source>
        <dbReference type="ARBA" id="ARBA00022692"/>
    </source>
</evidence>
<feature type="transmembrane region" description="Helical" evidence="14">
    <location>
        <begin position="245"/>
        <end position="278"/>
    </location>
</feature>
<dbReference type="InterPro" id="IPR016093">
    <property type="entry name" value="MIR_motif"/>
</dbReference>
<dbReference type="Gene3D" id="2.80.10.50">
    <property type="match status" value="1"/>
</dbReference>
<dbReference type="SMART" id="SM00472">
    <property type="entry name" value="MIR"/>
    <property type="match status" value="3"/>
</dbReference>
<keyword evidence="10 14" id="KW-1133">Transmembrane helix</keyword>
<evidence type="ECO:0000256" key="3">
    <source>
        <dbReference type="ARBA" id="ARBA00007222"/>
    </source>
</evidence>
<protein>
    <recommendedName>
        <fullName evidence="4 14">Dolichyl-phosphate-mannose--protein mannosyltransferase</fullName>
        <ecNumber evidence="4 14">2.4.1.109</ecNumber>
    </recommendedName>
</protein>
<feature type="compositionally biased region" description="Basic and acidic residues" evidence="15">
    <location>
        <begin position="49"/>
        <end position="61"/>
    </location>
</feature>
<comment type="catalytic activity">
    <reaction evidence="12 14">
        <text>a di-trans,poly-cis-dolichyl beta-D-mannosyl phosphate + L-threonyl-[protein] = 3-O-(alpha-D-mannosyl)-L-threonyl-[protein] + a di-trans,poly-cis-dolichyl phosphate + H(+)</text>
        <dbReference type="Rhea" id="RHEA:53396"/>
        <dbReference type="Rhea" id="RHEA-COMP:11060"/>
        <dbReference type="Rhea" id="RHEA-COMP:13547"/>
        <dbReference type="Rhea" id="RHEA-COMP:19498"/>
        <dbReference type="Rhea" id="RHEA-COMP:19501"/>
        <dbReference type="ChEBI" id="CHEBI:15378"/>
        <dbReference type="ChEBI" id="CHEBI:30013"/>
        <dbReference type="ChEBI" id="CHEBI:57683"/>
        <dbReference type="ChEBI" id="CHEBI:58211"/>
        <dbReference type="ChEBI" id="CHEBI:137323"/>
        <dbReference type="EC" id="2.4.1.109"/>
    </reaction>
</comment>
<keyword evidence="5 14" id="KW-0328">Glycosyltransferase</keyword>
<dbReference type="Pfam" id="PF16192">
    <property type="entry name" value="PMT_4TMC"/>
    <property type="match status" value="1"/>
</dbReference>
<dbReference type="InterPro" id="IPR003342">
    <property type="entry name" value="ArnT-like_N"/>
</dbReference>
<evidence type="ECO:0000256" key="8">
    <source>
        <dbReference type="ARBA" id="ARBA00022737"/>
    </source>
</evidence>
<dbReference type="PANTHER" id="PTHR10050:SF51">
    <property type="entry name" value="PROTEIN O-MANNOSYL-TRANSFERASE 1"/>
    <property type="match status" value="1"/>
</dbReference>
<gene>
    <name evidence="17" type="ORF">HK103_002275</name>
</gene>
<evidence type="ECO:0000313" key="17">
    <source>
        <dbReference type="EMBL" id="KAJ3251529.1"/>
    </source>
</evidence>
<keyword evidence="6 14" id="KW-0808">Transferase</keyword>
<dbReference type="AlphaFoldDB" id="A0AAD5Y2L5"/>
<evidence type="ECO:0000256" key="14">
    <source>
        <dbReference type="RuleBase" id="RU367007"/>
    </source>
</evidence>
<dbReference type="Pfam" id="PF02366">
    <property type="entry name" value="PMT"/>
    <property type="match status" value="1"/>
</dbReference>
<dbReference type="SUPFAM" id="SSF82109">
    <property type="entry name" value="MIR domain"/>
    <property type="match status" value="1"/>
</dbReference>
<feature type="transmembrane region" description="Helical" evidence="14">
    <location>
        <begin position="728"/>
        <end position="750"/>
    </location>
</feature>
<evidence type="ECO:0000256" key="12">
    <source>
        <dbReference type="ARBA" id="ARBA00045085"/>
    </source>
</evidence>
<dbReference type="PANTHER" id="PTHR10050">
    <property type="entry name" value="DOLICHYL-PHOSPHATE-MANNOSE--PROTEIN MANNOSYLTRANSFERASE"/>
    <property type="match status" value="1"/>
</dbReference>
<comment type="catalytic activity">
    <reaction evidence="13 14">
        <text>a di-trans,poly-cis-dolichyl beta-D-mannosyl phosphate + L-seryl-[protein] = 3-O-(alpha-D-mannosyl)-L-seryl-[protein] + a di-trans,poly-cis-dolichyl phosphate + H(+)</text>
        <dbReference type="Rhea" id="RHEA:17377"/>
        <dbReference type="Rhea" id="RHEA-COMP:9863"/>
        <dbReference type="Rhea" id="RHEA-COMP:13546"/>
        <dbReference type="Rhea" id="RHEA-COMP:19498"/>
        <dbReference type="Rhea" id="RHEA-COMP:19501"/>
        <dbReference type="ChEBI" id="CHEBI:15378"/>
        <dbReference type="ChEBI" id="CHEBI:29999"/>
        <dbReference type="ChEBI" id="CHEBI:57683"/>
        <dbReference type="ChEBI" id="CHEBI:58211"/>
        <dbReference type="ChEBI" id="CHEBI:137321"/>
        <dbReference type="EC" id="2.4.1.109"/>
    </reaction>
</comment>
<dbReference type="GO" id="GO:0004169">
    <property type="term" value="F:dolichyl-phosphate-mannose-protein mannosyltransferase activity"/>
    <property type="evidence" value="ECO:0007669"/>
    <property type="project" value="UniProtKB-UniRule"/>
</dbReference>
<feature type="transmembrane region" description="Helical" evidence="14">
    <location>
        <begin position="299"/>
        <end position="320"/>
    </location>
</feature>
<keyword evidence="18" id="KW-1185">Reference proteome</keyword>
<dbReference type="Pfam" id="PF02815">
    <property type="entry name" value="MIR"/>
    <property type="match status" value="1"/>
</dbReference>
<evidence type="ECO:0000256" key="6">
    <source>
        <dbReference type="ARBA" id="ARBA00022679"/>
    </source>
</evidence>
<feature type="transmembrane region" description="Helical" evidence="14">
    <location>
        <begin position="126"/>
        <end position="146"/>
    </location>
</feature>